<evidence type="ECO:0000256" key="3">
    <source>
        <dbReference type="ARBA" id="ARBA00022763"/>
    </source>
</evidence>
<comment type="cofactor">
    <cofactor evidence="8">
        <name>[4Fe-4S] cluster</name>
        <dbReference type="ChEBI" id="CHEBI:49883"/>
    </cofactor>
    <text evidence="8">Binds 1 [4Fe-4S] cluster.</text>
</comment>
<dbReference type="InterPro" id="IPR005759">
    <property type="entry name" value="Nth"/>
</dbReference>
<dbReference type="PANTHER" id="PTHR43286:SF1">
    <property type="entry name" value="ENDONUCLEASE III-LIKE PROTEIN 1"/>
    <property type="match status" value="1"/>
</dbReference>
<keyword evidence="8" id="KW-0479">Metal-binding</keyword>
<name>A0A1Q2MH08_9BACT</name>
<feature type="binding site" evidence="8">
    <location>
        <position position="200"/>
    </location>
    <ligand>
        <name>[4Fe-4S] cluster</name>
        <dbReference type="ChEBI" id="CHEBI:49883"/>
    </ligand>
</feature>
<keyword evidence="11" id="KW-1185">Reference proteome</keyword>
<keyword evidence="10" id="KW-0255">Endonuclease</keyword>
<dbReference type="Gene3D" id="1.10.1670.10">
    <property type="entry name" value="Helix-hairpin-Helix base-excision DNA repair enzymes (C-terminal)"/>
    <property type="match status" value="1"/>
</dbReference>
<keyword evidence="2 8" id="KW-0004">4Fe-4S</keyword>
<dbReference type="Gene3D" id="1.10.340.30">
    <property type="entry name" value="Hypothetical protein, domain 2"/>
    <property type="match status" value="1"/>
</dbReference>
<dbReference type="EMBL" id="CP019646">
    <property type="protein sequence ID" value="AQQ71818.1"/>
    <property type="molecule type" value="Genomic_DNA"/>
</dbReference>
<dbReference type="AlphaFoldDB" id="A0A1Q2MH08"/>
<evidence type="ECO:0000256" key="5">
    <source>
        <dbReference type="ARBA" id="ARBA00023204"/>
    </source>
</evidence>
<feature type="binding site" evidence="8">
    <location>
        <position position="207"/>
    </location>
    <ligand>
        <name>[4Fe-4S] cluster</name>
        <dbReference type="ChEBI" id="CHEBI:49883"/>
    </ligand>
</feature>
<keyword evidence="3 8" id="KW-0227">DNA damage</keyword>
<feature type="binding site" evidence="8">
    <location>
        <position position="210"/>
    </location>
    <ligand>
        <name>[4Fe-4S] cluster</name>
        <dbReference type="ChEBI" id="CHEBI:49883"/>
    </ligand>
</feature>
<sequence length="225" mass="24989">MAMITAYGKKFDFNAVMAALLKAMPGYDVPIVTLIAVQEKDPFKILMSAILSTRTKDETTAAGSQRLFAKAPNAESLNSLPLKQIEKLIYPIGFYRNKAIAVKSAAKRILEQHGGKVPETLEELLAFDGVGRKVANLVLGEAFATPAICVDIHVHRISNRMGIIKTTDPHKTELDLEKILPRKHWIRYNTCLVAHGQHTCKPISPFCSQCVIKDHCKRVGVERSR</sequence>
<dbReference type="EC" id="4.2.99.18" evidence="8"/>
<evidence type="ECO:0000259" key="9">
    <source>
        <dbReference type="SMART" id="SM00478"/>
    </source>
</evidence>
<evidence type="ECO:0000256" key="1">
    <source>
        <dbReference type="ARBA" id="ARBA00008343"/>
    </source>
</evidence>
<dbReference type="SMART" id="SM00478">
    <property type="entry name" value="ENDO3c"/>
    <property type="match status" value="1"/>
</dbReference>
<evidence type="ECO:0000256" key="6">
    <source>
        <dbReference type="ARBA" id="ARBA00023239"/>
    </source>
</evidence>
<evidence type="ECO:0000313" key="11">
    <source>
        <dbReference type="Proteomes" id="UP000188181"/>
    </source>
</evidence>
<dbReference type="GO" id="GO:0006289">
    <property type="term" value="P:nucleotide-excision repair"/>
    <property type="evidence" value="ECO:0007669"/>
    <property type="project" value="TreeGrafter"/>
</dbReference>
<evidence type="ECO:0000313" key="10">
    <source>
        <dbReference type="EMBL" id="AQQ71818.1"/>
    </source>
</evidence>
<feature type="binding site" evidence="8">
    <location>
        <position position="216"/>
    </location>
    <ligand>
        <name>[4Fe-4S] cluster</name>
        <dbReference type="ChEBI" id="CHEBI:49883"/>
    </ligand>
</feature>
<dbReference type="GO" id="GO:0140078">
    <property type="term" value="F:class I DNA-(apurinic or apyrimidinic site) endonuclease activity"/>
    <property type="evidence" value="ECO:0007669"/>
    <property type="project" value="UniProtKB-EC"/>
</dbReference>
<keyword evidence="8" id="KW-0411">Iron-sulfur</keyword>
<keyword evidence="5 8" id="KW-0234">DNA repair</keyword>
<comment type="function">
    <text evidence="8">DNA repair enzyme that has both DNA N-glycosylase activity and AP-lyase activity. The DNA N-glycosylase activity releases various damaged pyrimidines from DNA by cleaving the N-glycosidic bond, leaving an AP (apurinic/apyrimidinic) site. The AP-lyase activity cleaves the phosphodiester bond 3' to the AP site by a beta-elimination, leaving a 3'-terminal unsaturated sugar and a product with a terminal 5'-phosphate.</text>
</comment>
<keyword evidence="6 8" id="KW-0456">Lyase</keyword>
<evidence type="ECO:0000256" key="8">
    <source>
        <dbReference type="HAMAP-Rule" id="MF_00942"/>
    </source>
</evidence>
<dbReference type="GO" id="GO:0006285">
    <property type="term" value="P:base-excision repair, AP site formation"/>
    <property type="evidence" value="ECO:0007669"/>
    <property type="project" value="TreeGrafter"/>
</dbReference>
<dbReference type="GO" id="GO:0000703">
    <property type="term" value="F:oxidized pyrimidine nucleobase lesion DNA N-glycosylase activity"/>
    <property type="evidence" value="ECO:0007669"/>
    <property type="project" value="TreeGrafter"/>
</dbReference>
<dbReference type="InterPro" id="IPR023170">
    <property type="entry name" value="HhH_base_excis_C"/>
</dbReference>
<keyword evidence="4 8" id="KW-0378">Hydrolase</keyword>
<proteinExistence type="inferred from homology"/>
<organism evidence="10 11">
    <name type="scientific">Limihaloglobus sulfuriphilus</name>
    <dbReference type="NCBI Taxonomy" id="1851148"/>
    <lineage>
        <taxon>Bacteria</taxon>
        <taxon>Pseudomonadati</taxon>
        <taxon>Planctomycetota</taxon>
        <taxon>Phycisphaerae</taxon>
        <taxon>Sedimentisphaerales</taxon>
        <taxon>Sedimentisphaeraceae</taxon>
        <taxon>Limihaloglobus</taxon>
    </lineage>
</organism>
<dbReference type="CDD" id="cd00056">
    <property type="entry name" value="ENDO3c"/>
    <property type="match status" value="1"/>
</dbReference>
<dbReference type="Pfam" id="PF00730">
    <property type="entry name" value="HhH-GPD"/>
    <property type="match status" value="1"/>
</dbReference>
<evidence type="ECO:0000256" key="4">
    <source>
        <dbReference type="ARBA" id="ARBA00022801"/>
    </source>
</evidence>
<evidence type="ECO:0000256" key="7">
    <source>
        <dbReference type="ARBA" id="ARBA00023295"/>
    </source>
</evidence>
<dbReference type="PANTHER" id="PTHR43286">
    <property type="entry name" value="ENDONUCLEASE III-LIKE PROTEIN 1"/>
    <property type="match status" value="1"/>
</dbReference>
<comment type="catalytic activity">
    <reaction evidence="8">
        <text>2'-deoxyribonucleotide-(2'-deoxyribose 5'-phosphate)-2'-deoxyribonucleotide-DNA = a 3'-end 2'-deoxyribonucleotide-(2,3-dehydro-2,3-deoxyribose 5'-phosphate)-DNA + a 5'-end 5'-phospho-2'-deoxyribonucleoside-DNA + H(+)</text>
        <dbReference type="Rhea" id="RHEA:66592"/>
        <dbReference type="Rhea" id="RHEA-COMP:13180"/>
        <dbReference type="Rhea" id="RHEA-COMP:16897"/>
        <dbReference type="Rhea" id="RHEA-COMP:17067"/>
        <dbReference type="ChEBI" id="CHEBI:15378"/>
        <dbReference type="ChEBI" id="CHEBI:136412"/>
        <dbReference type="ChEBI" id="CHEBI:157695"/>
        <dbReference type="ChEBI" id="CHEBI:167181"/>
        <dbReference type="EC" id="4.2.99.18"/>
    </reaction>
</comment>
<keyword evidence="7 8" id="KW-0326">Glycosidase</keyword>
<dbReference type="InterPro" id="IPR003265">
    <property type="entry name" value="HhH-GPD_domain"/>
</dbReference>
<evidence type="ECO:0000256" key="2">
    <source>
        <dbReference type="ARBA" id="ARBA00022485"/>
    </source>
</evidence>
<protein>
    <recommendedName>
        <fullName evidence="8">Endonuclease III</fullName>
        <ecNumber evidence="8">4.2.99.18</ecNumber>
    </recommendedName>
    <alternativeName>
        <fullName evidence="8">DNA-(apurinic or apyrimidinic site) lyase</fullName>
    </alternativeName>
</protein>
<dbReference type="GO" id="GO:0051539">
    <property type="term" value="F:4 iron, 4 sulfur cluster binding"/>
    <property type="evidence" value="ECO:0007669"/>
    <property type="project" value="UniProtKB-UniRule"/>
</dbReference>
<reference evidence="11" key="1">
    <citation type="submission" date="2017-02" db="EMBL/GenBank/DDBJ databases">
        <title>Comparative genomics and description of representatives of a novel lineage of planctomycetes thriving in anoxic sediments.</title>
        <authorList>
            <person name="Spring S."/>
            <person name="Bunk B."/>
            <person name="Sproer C."/>
        </authorList>
    </citation>
    <scope>NUCLEOTIDE SEQUENCE [LARGE SCALE GENOMIC DNA]</scope>
    <source>
        <strain evidence="11">SM-Chi-D1</strain>
    </source>
</reference>
<dbReference type="STRING" id="1851148.SMSP2_02197"/>
<keyword evidence="10" id="KW-0540">Nuclease</keyword>
<dbReference type="SUPFAM" id="SSF48150">
    <property type="entry name" value="DNA-glycosylase"/>
    <property type="match status" value="1"/>
</dbReference>
<dbReference type="PIRSF" id="PIRSF001435">
    <property type="entry name" value="Nth"/>
    <property type="match status" value="1"/>
</dbReference>
<gene>
    <name evidence="10" type="primary">pdg</name>
    <name evidence="8" type="synonym">nth</name>
    <name evidence="10" type="ORF">SMSP2_02197</name>
</gene>
<dbReference type="InterPro" id="IPR011257">
    <property type="entry name" value="DNA_glycosylase"/>
</dbReference>
<dbReference type="GO" id="GO:0046872">
    <property type="term" value="F:metal ion binding"/>
    <property type="evidence" value="ECO:0007669"/>
    <property type="project" value="UniProtKB-KW"/>
</dbReference>
<dbReference type="Proteomes" id="UP000188181">
    <property type="component" value="Chromosome"/>
</dbReference>
<comment type="similarity">
    <text evidence="1 8">Belongs to the Nth/MutY family.</text>
</comment>
<feature type="domain" description="HhH-GPD" evidence="9">
    <location>
        <begin position="51"/>
        <end position="198"/>
    </location>
</feature>
<accession>A0A1Q2MH08</accession>
<dbReference type="RefSeq" id="WP_222566334.1">
    <property type="nucleotide sequence ID" value="NZ_CP019646.1"/>
</dbReference>
<dbReference type="GO" id="GO:0003677">
    <property type="term" value="F:DNA binding"/>
    <property type="evidence" value="ECO:0007669"/>
    <property type="project" value="UniProtKB-UniRule"/>
</dbReference>
<dbReference type="KEGG" id="pbas:SMSP2_02197"/>
<keyword evidence="8" id="KW-0408">Iron</keyword>
<keyword evidence="8" id="KW-0238">DNA-binding</keyword>
<dbReference type="FunFam" id="1.10.340.30:FF:000001">
    <property type="entry name" value="Endonuclease III"/>
    <property type="match status" value="1"/>
</dbReference>
<dbReference type="HAMAP" id="MF_00942">
    <property type="entry name" value="Nth"/>
    <property type="match status" value="1"/>
</dbReference>